<dbReference type="InterPro" id="IPR010982">
    <property type="entry name" value="Lambda_DNA-bd_dom_sf"/>
</dbReference>
<evidence type="ECO:0000313" key="2">
    <source>
        <dbReference type="EMBL" id="HIW02756.1"/>
    </source>
</evidence>
<dbReference type="SMART" id="SM00530">
    <property type="entry name" value="HTH_XRE"/>
    <property type="match status" value="1"/>
</dbReference>
<dbReference type="Pfam" id="PF01381">
    <property type="entry name" value="HTH_3"/>
    <property type="match status" value="1"/>
</dbReference>
<evidence type="ECO:0000313" key="3">
    <source>
        <dbReference type="Proteomes" id="UP000823990"/>
    </source>
</evidence>
<reference evidence="2" key="1">
    <citation type="journal article" date="2021" name="PeerJ">
        <title>Extensive microbial diversity within the chicken gut microbiome revealed by metagenomics and culture.</title>
        <authorList>
            <person name="Gilroy R."/>
            <person name="Ravi A."/>
            <person name="Getino M."/>
            <person name="Pursley I."/>
            <person name="Horton D.L."/>
            <person name="Alikhan N.F."/>
            <person name="Baker D."/>
            <person name="Gharbi K."/>
            <person name="Hall N."/>
            <person name="Watson M."/>
            <person name="Adriaenssens E.M."/>
            <person name="Foster-Nyarko E."/>
            <person name="Jarju S."/>
            <person name="Secka A."/>
            <person name="Antonio M."/>
            <person name="Oren A."/>
            <person name="Chaudhuri R.R."/>
            <person name="La Ragione R."/>
            <person name="Hildebrand F."/>
            <person name="Pallen M.J."/>
        </authorList>
    </citation>
    <scope>NUCLEOTIDE SEQUENCE</scope>
    <source>
        <strain evidence="2">12435</strain>
    </source>
</reference>
<dbReference type="Proteomes" id="UP000823990">
    <property type="component" value="Unassembled WGS sequence"/>
</dbReference>
<dbReference type="EMBL" id="DXHS01000083">
    <property type="protein sequence ID" value="HIW02756.1"/>
    <property type="molecule type" value="Genomic_DNA"/>
</dbReference>
<dbReference type="CDD" id="cd00093">
    <property type="entry name" value="HTH_XRE"/>
    <property type="match status" value="1"/>
</dbReference>
<dbReference type="Gene3D" id="1.10.260.40">
    <property type="entry name" value="lambda repressor-like DNA-binding domains"/>
    <property type="match status" value="1"/>
</dbReference>
<organism evidence="2 3">
    <name type="scientific">Candidatus Protoclostridium stercorigallinarum</name>
    <dbReference type="NCBI Taxonomy" id="2838741"/>
    <lineage>
        <taxon>Bacteria</taxon>
        <taxon>Bacillati</taxon>
        <taxon>Bacillota</taxon>
        <taxon>Clostridia</taxon>
        <taxon>Candidatus Protoclostridium</taxon>
    </lineage>
</organism>
<accession>A0A9D1Q108</accession>
<name>A0A9D1Q108_9FIRM</name>
<protein>
    <submittedName>
        <fullName evidence="2">Helix-turn-helix domain-containing protein</fullName>
    </submittedName>
</protein>
<comment type="caution">
    <text evidence="2">The sequence shown here is derived from an EMBL/GenBank/DDBJ whole genome shotgun (WGS) entry which is preliminary data.</text>
</comment>
<evidence type="ECO:0000259" key="1">
    <source>
        <dbReference type="PROSITE" id="PS50943"/>
    </source>
</evidence>
<dbReference type="PROSITE" id="PS50943">
    <property type="entry name" value="HTH_CROC1"/>
    <property type="match status" value="1"/>
</dbReference>
<gene>
    <name evidence="2" type="ORF">H9892_05390</name>
</gene>
<feature type="domain" description="HTH cro/C1-type" evidence="1">
    <location>
        <begin position="2"/>
        <end position="51"/>
    </location>
</feature>
<dbReference type="GO" id="GO:0003677">
    <property type="term" value="F:DNA binding"/>
    <property type="evidence" value="ECO:0007669"/>
    <property type="project" value="InterPro"/>
</dbReference>
<dbReference type="AlphaFoldDB" id="A0A9D1Q108"/>
<proteinExistence type="predicted"/>
<dbReference type="SUPFAM" id="SSF47413">
    <property type="entry name" value="lambda repressor-like DNA-binding domains"/>
    <property type="match status" value="1"/>
</dbReference>
<dbReference type="InterPro" id="IPR001387">
    <property type="entry name" value="Cro/C1-type_HTH"/>
</dbReference>
<reference evidence="2" key="2">
    <citation type="submission" date="2021-04" db="EMBL/GenBank/DDBJ databases">
        <authorList>
            <person name="Gilroy R."/>
        </authorList>
    </citation>
    <scope>NUCLEOTIDE SEQUENCE</scope>
    <source>
        <strain evidence="2">12435</strain>
    </source>
</reference>
<sequence>MKEKKLSQKGLSFLSGISEPSICRYLRGDTEPRIDVVHNIAAALGVSDAYLLGSSDEYEEKDAKTEIKIMIARNRNILTKQDKSDIIAILYGEEDGG</sequence>